<name>A0A9D9EU73_9SPIR</name>
<reference evidence="3" key="1">
    <citation type="submission" date="2020-10" db="EMBL/GenBank/DDBJ databases">
        <authorList>
            <person name="Gilroy R."/>
        </authorList>
    </citation>
    <scope>NUCLEOTIDE SEQUENCE</scope>
    <source>
        <strain evidence="3">B3-4054</strain>
    </source>
</reference>
<gene>
    <name evidence="3" type="ORF">IAA96_06145</name>
</gene>
<dbReference type="InterPro" id="IPR002347">
    <property type="entry name" value="SDR_fam"/>
</dbReference>
<dbReference type="Proteomes" id="UP000823616">
    <property type="component" value="Unassembled WGS sequence"/>
</dbReference>
<dbReference type="PANTHER" id="PTHR43477:SF1">
    <property type="entry name" value="DIHYDROANTICAPSIN 7-DEHYDROGENASE"/>
    <property type="match status" value="1"/>
</dbReference>
<evidence type="ECO:0000313" key="4">
    <source>
        <dbReference type="Proteomes" id="UP000823616"/>
    </source>
</evidence>
<dbReference type="Gene3D" id="3.40.50.720">
    <property type="entry name" value="NAD(P)-binding Rossmann-like Domain"/>
    <property type="match status" value="1"/>
</dbReference>
<protein>
    <submittedName>
        <fullName evidence="3">SDR family NAD(P)-dependent oxidoreductase</fullName>
    </submittedName>
</protein>
<sequence length="249" mass="25792">MKQQAETPPVFSGKRILVIGGTGGIGAALAKKLLDAGGKVSVIGRHNPFPAKDNPAPERHAAVFLPLNLDDPACLPDLTAAAAHTDVLCVVRGPFLQKPLHETSGAEWMQTVFANLAVPGAAVSAALPGMRSRRWGRILLFGGTRTEAVRGFATNAAYAAAKTGISSLVRSVAENYAAEGISCTGICPGFTDTEYLTAETRAQLAAKIPGGKLIPAEAAASLGMRLLSDFCLNGCILTPDCGWTPRTAG</sequence>
<keyword evidence="2" id="KW-0560">Oxidoreductase</keyword>
<evidence type="ECO:0000256" key="1">
    <source>
        <dbReference type="ARBA" id="ARBA00006484"/>
    </source>
</evidence>
<dbReference type="InterPro" id="IPR051122">
    <property type="entry name" value="SDR_DHRS6-like"/>
</dbReference>
<comment type="caution">
    <text evidence="3">The sequence shown here is derived from an EMBL/GenBank/DDBJ whole genome shotgun (WGS) entry which is preliminary data.</text>
</comment>
<dbReference type="PRINTS" id="PR00081">
    <property type="entry name" value="GDHRDH"/>
</dbReference>
<evidence type="ECO:0000313" key="3">
    <source>
        <dbReference type="EMBL" id="MBO8450669.1"/>
    </source>
</evidence>
<dbReference type="GO" id="GO:0016491">
    <property type="term" value="F:oxidoreductase activity"/>
    <property type="evidence" value="ECO:0007669"/>
    <property type="project" value="UniProtKB-KW"/>
</dbReference>
<dbReference type="SUPFAM" id="SSF51735">
    <property type="entry name" value="NAD(P)-binding Rossmann-fold domains"/>
    <property type="match status" value="1"/>
</dbReference>
<dbReference type="Pfam" id="PF00106">
    <property type="entry name" value="adh_short"/>
    <property type="match status" value="1"/>
</dbReference>
<dbReference type="CDD" id="cd05233">
    <property type="entry name" value="SDR_c"/>
    <property type="match status" value="1"/>
</dbReference>
<evidence type="ECO:0000256" key="2">
    <source>
        <dbReference type="ARBA" id="ARBA00023002"/>
    </source>
</evidence>
<comment type="similarity">
    <text evidence="1">Belongs to the short-chain dehydrogenases/reductases (SDR) family.</text>
</comment>
<proteinExistence type="inferred from homology"/>
<accession>A0A9D9EU73</accession>
<dbReference type="AlphaFoldDB" id="A0A9D9EU73"/>
<reference evidence="3" key="2">
    <citation type="journal article" date="2021" name="PeerJ">
        <title>Extensive microbial diversity within the chicken gut microbiome revealed by metagenomics and culture.</title>
        <authorList>
            <person name="Gilroy R."/>
            <person name="Ravi A."/>
            <person name="Getino M."/>
            <person name="Pursley I."/>
            <person name="Horton D.L."/>
            <person name="Alikhan N.F."/>
            <person name="Baker D."/>
            <person name="Gharbi K."/>
            <person name="Hall N."/>
            <person name="Watson M."/>
            <person name="Adriaenssens E.M."/>
            <person name="Foster-Nyarko E."/>
            <person name="Jarju S."/>
            <person name="Secka A."/>
            <person name="Antonio M."/>
            <person name="Oren A."/>
            <person name="Chaudhuri R.R."/>
            <person name="La Ragione R."/>
            <person name="Hildebrand F."/>
            <person name="Pallen M.J."/>
        </authorList>
    </citation>
    <scope>NUCLEOTIDE SEQUENCE</scope>
    <source>
        <strain evidence="3">B3-4054</strain>
    </source>
</reference>
<organism evidence="3 4">
    <name type="scientific">Candidatus Avitreponema avistercoris</name>
    <dbReference type="NCBI Taxonomy" id="2840705"/>
    <lineage>
        <taxon>Bacteria</taxon>
        <taxon>Pseudomonadati</taxon>
        <taxon>Spirochaetota</taxon>
        <taxon>Spirochaetia</taxon>
        <taxon>Spirochaetales</taxon>
        <taxon>Candidatus Avitreponema</taxon>
    </lineage>
</organism>
<dbReference type="PANTHER" id="PTHR43477">
    <property type="entry name" value="DIHYDROANTICAPSIN 7-DEHYDROGENASE"/>
    <property type="match status" value="1"/>
</dbReference>
<dbReference type="EMBL" id="JADIMS010000112">
    <property type="protein sequence ID" value="MBO8450669.1"/>
    <property type="molecule type" value="Genomic_DNA"/>
</dbReference>
<dbReference type="InterPro" id="IPR036291">
    <property type="entry name" value="NAD(P)-bd_dom_sf"/>
</dbReference>